<keyword evidence="8" id="KW-1185">Reference proteome</keyword>
<dbReference type="EMBL" id="FNUL01000009">
    <property type="protein sequence ID" value="SEF80862.1"/>
    <property type="molecule type" value="Genomic_DNA"/>
</dbReference>
<accession>A0A1H5V0B0</accession>
<dbReference type="AlphaFoldDB" id="A0A1H5V0B0"/>
<evidence type="ECO:0000313" key="7">
    <source>
        <dbReference type="EMBL" id="SEF80862.1"/>
    </source>
</evidence>
<feature type="transmembrane region" description="Helical" evidence="5">
    <location>
        <begin position="234"/>
        <end position="258"/>
    </location>
</feature>
<evidence type="ECO:0000256" key="5">
    <source>
        <dbReference type="SAM" id="Phobius"/>
    </source>
</evidence>
<evidence type="ECO:0000256" key="3">
    <source>
        <dbReference type="ARBA" id="ARBA00022989"/>
    </source>
</evidence>
<evidence type="ECO:0000256" key="2">
    <source>
        <dbReference type="ARBA" id="ARBA00022692"/>
    </source>
</evidence>
<comment type="subcellular location">
    <subcellularLocation>
        <location evidence="1">Membrane</location>
        <topology evidence="1">Multi-pass membrane protein</topology>
    </subcellularLocation>
</comment>
<name>A0A1H5V0B0_9FIRM</name>
<dbReference type="InterPro" id="IPR013525">
    <property type="entry name" value="ABC2_TM"/>
</dbReference>
<evidence type="ECO:0000256" key="4">
    <source>
        <dbReference type="ARBA" id="ARBA00023136"/>
    </source>
</evidence>
<evidence type="ECO:0000256" key="1">
    <source>
        <dbReference type="ARBA" id="ARBA00004141"/>
    </source>
</evidence>
<protein>
    <submittedName>
        <fullName evidence="7">ABC-2 family transporter protein</fullName>
    </submittedName>
</protein>
<keyword evidence="4 5" id="KW-0472">Membrane</keyword>
<gene>
    <name evidence="7" type="ORF">SAMN05216537_10948</name>
</gene>
<proteinExistence type="predicted"/>
<sequence>MAGSKKENIYSLKGLKSVYKFTTGQMFKSKSYLIGLITLVLLMWFMGPLMMVSGNLGATSASSALDDYNDKDIVSINGIIVCNGTEIELSKEDVSSAIGENLANTYIAVTQDALSYEAELAEFSNSVSVDESLGENVEAKDTLITVYLTTDYENASYLVDGVVSDNSVISNATLDKVLDSISDTFNAKRYEQAGVSSLDVQYVMSGVSTNDSMTSTEYNDMINNKNSEEEIFTISYQMSLLMVVLISLSISYIVTVVMEEKSSKLAETILVSVRPLALIAGKILAVMTYIFTIIILGTVGSLISNSVCKALFNLEYEIEFIDFSVVFSKGPIVVAVILISLICTYLIFSIFAGIMGSACNKMEDIQSSVQVVSTVNIVVAFVAMFGPQFFDEKIMLVLSIIPPFSCYFAPITYMLGDLPLIAMIISIIIEVLVVAALAMLCAKVYRTLILSDDHRYKFMDIIKLARKKEEVTNV</sequence>
<dbReference type="Pfam" id="PF12698">
    <property type="entry name" value="ABC2_membrane_3"/>
    <property type="match status" value="1"/>
</dbReference>
<keyword evidence="3 5" id="KW-1133">Transmembrane helix</keyword>
<reference evidence="7 8" key="1">
    <citation type="submission" date="2016-10" db="EMBL/GenBank/DDBJ databases">
        <authorList>
            <person name="de Groot N.N."/>
        </authorList>
    </citation>
    <scope>NUCLEOTIDE SEQUENCE [LARGE SCALE GENOMIC DNA]</scope>
    <source>
        <strain evidence="7 8">D15d</strain>
    </source>
</reference>
<feature type="transmembrane region" description="Helical" evidence="5">
    <location>
        <begin position="367"/>
        <end position="387"/>
    </location>
</feature>
<evidence type="ECO:0000313" key="8">
    <source>
        <dbReference type="Proteomes" id="UP000236726"/>
    </source>
</evidence>
<evidence type="ECO:0000259" key="6">
    <source>
        <dbReference type="Pfam" id="PF12698"/>
    </source>
</evidence>
<dbReference type="RefSeq" id="WP_103952909.1">
    <property type="nucleotide sequence ID" value="NZ_FNUL01000009.1"/>
</dbReference>
<dbReference type="GO" id="GO:0140359">
    <property type="term" value="F:ABC-type transporter activity"/>
    <property type="evidence" value="ECO:0007669"/>
    <property type="project" value="InterPro"/>
</dbReference>
<feature type="transmembrane region" description="Helical" evidence="5">
    <location>
        <begin position="332"/>
        <end position="355"/>
    </location>
</feature>
<dbReference type="GO" id="GO:0016020">
    <property type="term" value="C:membrane"/>
    <property type="evidence" value="ECO:0007669"/>
    <property type="project" value="UniProtKB-SubCell"/>
</dbReference>
<organism evidence="7 8">
    <name type="scientific">Lachnospira multipara</name>
    <dbReference type="NCBI Taxonomy" id="28051"/>
    <lineage>
        <taxon>Bacteria</taxon>
        <taxon>Bacillati</taxon>
        <taxon>Bacillota</taxon>
        <taxon>Clostridia</taxon>
        <taxon>Lachnospirales</taxon>
        <taxon>Lachnospiraceae</taxon>
        <taxon>Lachnospira</taxon>
    </lineage>
</organism>
<keyword evidence="2 5" id="KW-0812">Transmembrane</keyword>
<dbReference type="Proteomes" id="UP000236726">
    <property type="component" value="Unassembled WGS sequence"/>
</dbReference>
<feature type="transmembrane region" description="Helical" evidence="5">
    <location>
        <begin position="421"/>
        <end position="445"/>
    </location>
</feature>
<feature type="domain" description="ABC-2 type transporter transmembrane" evidence="6">
    <location>
        <begin position="32"/>
        <end position="438"/>
    </location>
</feature>